<dbReference type="InterPro" id="IPR036249">
    <property type="entry name" value="Thioredoxin-like_sf"/>
</dbReference>
<dbReference type="STRING" id="86416.Clopa_2139"/>
<protein>
    <submittedName>
        <fullName evidence="2">Nitrogenase-associated protein</fullName>
    </submittedName>
</protein>
<evidence type="ECO:0000256" key="1">
    <source>
        <dbReference type="PROSITE-ProRule" id="PRU01282"/>
    </source>
</evidence>
<dbReference type="KEGG" id="cpas:Clopa_2139"/>
<dbReference type="EMBL" id="CP003261">
    <property type="protein sequence ID" value="AGK97017.1"/>
    <property type="molecule type" value="Genomic_DNA"/>
</dbReference>
<dbReference type="InterPro" id="IPR006660">
    <property type="entry name" value="Arsenate_reductase-like"/>
</dbReference>
<dbReference type="SUPFAM" id="SSF52833">
    <property type="entry name" value="Thioredoxin-like"/>
    <property type="match status" value="1"/>
</dbReference>
<gene>
    <name evidence="2" type="ORF">Clopa_2139</name>
</gene>
<name>R4K1R5_CLOPA</name>
<evidence type="ECO:0000313" key="2">
    <source>
        <dbReference type="EMBL" id="AGK97017.1"/>
    </source>
</evidence>
<dbReference type="RefSeq" id="WP_015615324.1">
    <property type="nucleotide sequence ID" value="NC_021182.1"/>
</dbReference>
<dbReference type="AlphaFoldDB" id="R4K1R5"/>
<dbReference type="HOGENOM" id="CLU_133290_0_0_9"/>
<dbReference type="eggNOG" id="COG1393">
    <property type="taxonomic scope" value="Bacteria"/>
</dbReference>
<dbReference type="InterPro" id="IPR006503">
    <property type="entry name" value="Nase-assoc"/>
</dbReference>
<dbReference type="OrthoDB" id="9794155at2"/>
<accession>R4K1R5</accession>
<dbReference type="NCBIfam" id="TIGR01616">
    <property type="entry name" value="nitro_assoc"/>
    <property type="match status" value="1"/>
</dbReference>
<dbReference type="PATRIC" id="fig|86416.3.peg.2112"/>
<evidence type="ECO:0000313" key="3">
    <source>
        <dbReference type="Proteomes" id="UP000013523"/>
    </source>
</evidence>
<organism evidence="2 3">
    <name type="scientific">Clostridium pasteurianum BC1</name>
    <dbReference type="NCBI Taxonomy" id="86416"/>
    <lineage>
        <taxon>Bacteria</taxon>
        <taxon>Bacillati</taxon>
        <taxon>Bacillota</taxon>
        <taxon>Clostridia</taxon>
        <taxon>Eubacteriales</taxon>
        <taxon>Clostridiaceae</taxon>
        <taxon>Clostridium</taxon>
    </lineage>
</organism>
<reference evidence="2 3" key="1">
    <citation type="submission" date="2012-01" db="EMBL/GenBank/DDBJ databases">
        <title>Complete sequence of chromosome of Clostridium pasteurianum BC1.</title>
        <authorList>
            <consortium name="US DOE Joint Genome Institute"/>
            <person name="Lucas S."/>
            <person name="Han J."/>
            <person name="Lapidus A."/>
            <person name="Cheng J.-F."/>
            <person name="Goodwin L."/>
            <person name="Pitluck S."/>
            <person name="Peters L."/>
            <person name="Mikhailova N."/>
            <person name="Teshima H."/>
            <person name="Detter J.C."/>
            <person name="Han C."/>
            <person name="Tapia R."/>
            <person name="Land M."/>
            <person name="Hauser L."/>
            <person name="Kyrpides N."/>
            <person name="Ivanova N."/>
            <person name="Pagani I."/>
            <person name="Dunn J."/>
            <person name="Taghavi S."/>
            <person name="Francis A."/>
            <person name="van der Lelie D."/>
            <person name="Woyke T."/>
        </authorList>
    </citation>
    <scope>NUCLEOTIDE SEQUENCE [LARGE SCALE GENOMIC DNA]</scope>
    <source>
        <strain evidence="2 3">BC1</strain>
    </source>
</reference>
<dbReference type="PROSITE" id="PS51353">
    <property type="entry name" value="ARSC"/>
    <property type="match status" value="1"/>
</dbReference>
<sequence length="139" mass="15443">MSHIIFYTKPGCKGGLRQKALLTSSGHAVEERSILVEKWTPDTLYPYLKGLDVKEWYNPNATAVKNGTIIPGVLPAEETLELLCSDPLLIKRPLMEIGDNLIAGFNTEYLSKLIELHNVPDEDLTKCQSNVKADSCKTI</sequence>
<comment type="similarity">
    <text evidence="1">Belongs to the ArsC family.</text>
</comment>
<proteinExistence type="inferred from homology"/>
<keyword evidence="3" id="KW-1185">Reference proteome</keyword>
<dbReference type="Gene3D" id="3.40.30.10">
    <property type="entry name" value="Glutaredoxin"/>
    <property type="match status" value="1"/>
</dbReference>
<dbReference type="Proteomes" id="UP000013523">
    <property type="component" value="Chromosome"/>
</dbReference>